<sequence length="1264" mass="140565">MATAVATPTTNGSDRRKSGRTSHRPLNFSQEIYEGSVLNSSKRKRPSAATNVQDEDEDEDEVEGEGVEDESQDDDAEDEPDEEELRERRRKQRARNAVARPAAKRARTANGVSTTLAIRSANATSKNVSKQARQKARSRPSQFQATGLYAEVFGKGLDAETAATNWQNEMENDNVAGLKDIINFILQCIGCESRIESSDIDDVDNISGKLGDILNEYGNQKEGDYPLSSKQKQFHGMKDVLVEFFKAVIHGLHNSNLMYDEPAIYDNIHIWTATMASAGFRSFRHTATVISLAMTTALTEVAKELQSSMATTKQQLDSEKKKKSANKGRISKLQEEMARDEKKLEVIDNQLRDAFDTVYIHRYRDVEEKIRVECVAAIGSWILNYRKMFLEGQYLRYIGWVMSDPYALTRLEVIRQLKALFKQKQNVPALRAFTERFRSRIVEMGARDADTTVRAETIELLDRLRNAELLEPDDIETIGQLVFDNEPKVRKAVAKFFVSNIEDLYSASVDEFDQEQFNEALPDEDETEDFDTPNKLWIKFKCLAQTLGAQQNTISRSSNKRSDTFGTEADSRYMVATQAIFNAMPELHHWEALAGYLLHDHSNITRAKNTSGLSAAVQEAYKLENGEDLILLDVLYCAAKLSLQEPVDDAKTNRTKKAKDEARQRQETAAHNLSVMIPQLHNKFGSTPQAAKVILRLHQLFDADLVDDVHDEEADHTALLDDVNKQFTAHSDADVLAEASRALRAALHHESSKEAADAKVLELWQESSQSLAALLSGKNVSGRGTLDTNALRQVVDVVARFAHLASITDCCEVLEGRMTWPKSKANQGRKESLLDVLLQLVKRGEPDDDTPRESAQLEDQLCRFALKTLSFYYRWKIVSLKSAISTNDKSRLSTGSLTNIAMRKTDLIEAILPIVSPRKPLDHVRITALLSLVDLYVLFATVRYMKPDGEIGGLDADVQANLNSLVTDLDSTTRTALMETHEKMEKRLASKSGKRNIDLPLGKAKRANKRKARTSSINNDVTTTNGHVAADEEEIDRPPEDSDDEAARTTQRRRRHPNQTSDSESDATSSDDDDTASALSDPLSGEDADPDATKAVRALAQREAKKKAILVAETSLCELTAKIVLAVLAGIVSEGNEVRKRLQLNRGKLGKSYSQVIAYLDDKKAAAKGGKKGQARPKTPVTKAATKKDTKAMVSEAMVLSDDDIEDASDEEERRDDDDPEALRERGLDDDGDIEEAESVAEDAAAAATAADDDDDDDDEIMGD</sequence>
<accession>A0ACC3A2J5</accession>
<evidence type="ECO:0000313" key="1">
    <source>
        <dbReference type="EMBL" id="KAJ9654377.1"/>
    </source>
</evidence>
<name>A0ACC3A2J5_9EURO</name>
<proteinExistence type="predicted"/>
<evidence type="ECO:0000313" key="2">
    <source>
        <dbReference type="Proteomes" id="UP001172386"/>
    </source>
</evidence>
<protein>
    <submittedName>
        <fullName evidence="1">Cohesin complex subunit</fullName>
    </submittedName>
</protein>
<gene>
    <name evidence="1" type="primary">IRR1</name>
    <name evidence="1" type="ORF">H2198_006539</name>
</gene>
<dbReference type="EMBL" id="JAPDRQ010000122">
    <property type="protein sequence ID" value="KAJ9654377.1"/>
    <property type="molecule type" value="Genomic_DNA"/>
</dbReference>
<organism evidence="1 2">
    <name type="scientific">Neophaeococcomyces mojaviensis</name>
    <dbReference type="NCBI Taxonomy" id="3383035"/>
    <lineage>
        <taxon>Eukaryota</taxon>
        <taxon>Fungi</taxon>
        <taxon>Dikarya</taxon>
        <taxon>Ascomycota</taxon>
        <taxon>Pezizomycotina</taxon>
        <taxon>Eurotiomycetes</taxon>
        <taxon>Chaetothyriomycetidae</taxon>
        <taxon>Chaetothyriales</taxon>
        <taxon>Chaetothyriales incertae sedis</taxon>
        <taxon>Neophaeococcomyces</taxon>
    </lineage>
</organism>
<comment type="caution">
    <text evidence="1">The sequence shown here is derived from an EMBL/GenBank/DDBJ whole genome shotgun (WGS) entry which is preliminary data.</text>
</comment>
<keyword evidence="2" id="KW-1185">Reference proteome</keyword>
<reference evidence="1" key="1">
    <citation type="submission" date="2022-10" db="EMBL/GenBank/DDBJ databases">
        <title>Culturing micro-colonial fungi from biological soil crusts in the Mojave desert and describing Neophaeococcomyces mojavensis, and introducing the new genera and species Taxawa tesnikishii.</title>
        <authorList>
            <person name="Kurbessoian T."/>
            <person name="Stajich J.E."/>
        </authorList>
    </citation>
    <scope>NUCLEOTIDE SEQUENCE</scope>
    <source>
        <strain evidence="1">JES_112</strain>
    </source>
</reference>
<dbReference type="Proteomes" id="UP001172386">
    <property type="component" value="Unassembled WGS sequence"/>
</dbReference>